<evidence type="ECO:0000256" key="2">
    <source>
        <dbReference type="ARBA" id="ARBA00005272"/>
    </source>
</evidence>
<organism evidence="7 8">
    <name type="scientific">Sporolactobacillus kofuensis</name>
    <dbReference type="NCBI Taxonomy" id="269672"/>
    <lineage>
        <taxon>Bacteria</taxon>
        <taxon>Bacillati</taxon>
        <taxon>Bacillota</taxon>
        <taxon>Bacilli</taxon>
        <taxon>Bacillales</taxon>
        <taxon>Sporolactobacillaceae</taxon>
        <taxon>Sporolactobacillus</taxon>
    </lineage>
</organism>
<comment type="caution">
    <text evidence="7">The sequence shown here is derived from an EMBL/GenBank/DDBJ whole genome shotgun (WGS) entry which is preliminary data.</text>
</comment>
<gene>
    <name evidence="7" type="ORF">ACFP7A_05700</name>
</gene>
<evidence type="ECO:0000313" key="8">
    <source>
        <dbReference type="Proteomes" id="UP001596267"/>
    </source>
</evidence>
<keyword evidence="5 7" id="KW-0560">Oxidoreductase</keyword>
<keyword evidence="4" id="KW-0274">FAD</keyword>
<dbReference type="Proteomes" id="UP001596267">
    <property type="component" value="Unassembled WGS sequence"/>
</dbReference>
<dbReference type="SUPFAM" id="SSF51905">
    <property type="entry name" value="FAD/NAD(P)-binding domain"/>
    <property type="match status" value="2"/>
</dbReference>
<protein>
    <submittedName>
        <fullName evidence="7">NAD(P)/FAD-dependent oxidoreductase</fullName>
        <ecNumber evidence="7">1.6.5.-</ecNumber>
    </submittedName>
</protein>
<dbReference type="PANTHER" id="PTHR42913">
    <property type="entry name" value="APOPTOSIS-INDUCING FACTOR 1"/>
    <property type="match status" value="1"/>
</dbReference>
<feature type="domain" description="FAD/NAD(P)-binding" evidence="6">
    <location>
        <begin position="5"/>
        <end position="320"/>
    </location>
</feature>
<evidence type="ECO:0000259" key="6">
    <source>
        <dbReference type="Pfam" id="PF07992"/>
    </source>
</evidence>
<dbReference type="InterPro" id="IPR036188">
    <property type="entry name" value="FAD/NAD-bd_sf"/>
</dbReference>
<comment type="cofactor">
    <cofactor evidence="1">
        <name>FAD</name>
        <dbReference type="ChEBI" id="CHEBI:57692"/>
    </cofactor>
</comment>
<dbReference type="RefSeq" id="WP_253053030.1">
    <property type="nucleotide sequence ID" value="NZ_JAMXWN010000003.1"/>
</dbReference>
<evidence type="ECO:0000256" key="1">
    <source>
        <dbReference type="ARBA" id="ARBA00001974"/>
    </source>
</evidence>
<evidence type="ECO:0000256" key="5">
    <source>
        <dbReference type="ARBA" id="ARBA00023002"/>
    </source>
</evidence>
<reference evidence="8" key="1">
    <citation type="journal article" date="2019" name="Int. J. Syst. Evol. Microbiol.">
        <title>The Global Catalogue of Microorganisms (GCM) 10K type strain sequencing project: providing services to taxonomists for standard genome sequencing and annotation.</title>
        <authorList>
            <consortium name="The Broad Institute Genomics Platform"/>
            <consortium name="The Broad Institute Genome Sequencing Center for Infectious Disease"/>
            <person name="Wu L."/>
            <person name="Ma J."/>
        </authorList>
    </citation>
    <scope>NUCLEOTIDE SEQUENCE [LARGE SCALE GENOMIC DNA]</scope>
    <source>
        <strain evidence="8">CCUG 42001</strain>
    </source>
</reference>
<keyword evidence="3" id="KW-0285">Flavoprotein</keyword>
<dbReference type="InterPro" id="IPR051169">
    <property type="entry name" value="NADH-Q_oxidoreductase"/>
</dbReference>
<dbReference type="Pfam" id="PF07992">
    <property type="entry name" value="Pyr_redox_2"/>
    <property type="match status" value="1"/>
</dbReference>
<evidence type="ECO:0000256" key="3">
    <source>
        <dbReference type="ARBA" id="ARBA00022630"/>
    </source>
</evidence>
<dbReference type="PANTHER" id="PTHR42913:SF3">
    <property type="entry name" value="64 KDA MITOCHONDRIAL NADH DEHYDROGENASE (EUROFUNG)"/>
    <property type="match status" value="1"/>
</dbReference>
<accession>A0ABW1WDB1</accession>
<dbReference type="Gene3D" id="3.50.50.100">
    <property type="match status" value="1"/>
</dbReference>
<dbReference type="InterPro" id="IPR023753">
    <property type="entry name" value="FAD/NAD-binding_dom"/>
</dbReference>
<comment type="similarity">
    <text evidence="2">Belongs to the NADH dehydrogenase family.</text>
</comment>
<dbReference type="EMBL" id="JBHSTQ010000004">
    <property type="protein sequence ID" value="MFC6386085.1"/>
    <property type="molecule type" value="Genomic_DNA"/>
</dbReference>
<proteinExistence type="inferred from homology"/>
<evidence type="ECO:0000256" key="4">
    <source>
        <dbReference type="ARBA" id="ARBA00022827"/>
    </source>
</evidence>
<dbReference type="EC" id="1.6.5.-" evidence="7"/>
<name>A0ABW1WDB1_9BACL</name>
<dbReference type="GO" id="GO:0016491">
    <property type="term" value="F:oxidoreductase activity"/>
    <property type="evidence" value="ECO:0007669"/>
    <property type="project" value="UniProtKB-KW"/>
</dbReference>
<evidence type="ECO:0000313" key="7">
    <source>
        <dbReference type="EMBL" id="MFC6386085.1"/>
    </source>
</evidence>
<keyword evidence="8" id="KW-1185">Reference proteome</keyword>
<sequence length="400" mass="44506">MKKKRIVVLGAGYGGLRAIKKLQKMKPNAELILIDKNNYHCETTALHEVAAGTADAHEICYSINQVIDQKKTYFIQDTVVRVERKLKLVLLRKHAPVPYDYLLIGLGFEPELFGIKGMDEYGLFISDIPSVNKIRKHIQDQFRQWTVDHLNKRLIIAVGGAGFTSFEFLGELTNRIPELIKRYNVDPQLVRIVCIEPTPNALPTFNRHLAEYGARTLSARGVEFVIGRVSGLDGEKIYYKDGEDPKSLLAGTFIWTGGVSGSSVVNRSGFEQHRGRVVVQEDLSVPGNPEILIIGDCSAVIDPETGRPYPTTAQIAMQQADCAAYNLNARLEGKRTKPFVFKFMGTVCSLGRDDAVGEIMGRNLKGRPASIMKKVIENRSLVKIGGVETMIKKGRFSITK</sequence>